<protein>
    <submittedName>
        <fullName evidence="3">Uncharacterized protein</fullName>
    </submittedName>
</protein>
<accession>A0A451B3L8</accession>
<name>A0A451B3L8_9GAMM</name>
<gene>
    <name evidence="2" type="ORF">BECKUNK1418G_GA0071005_11546</name>
    <name evidence="3" type="ORF">BECKUNK1418H_GA0071006_11466</name>
</gene>
<reference evidence="3" key="1">
    <citation type="submission" date="2019-02" db="EMBL/GenBank/DDBJ databases">
        <authorList>
            <person name="Gruber-Vodicka R. H."/>
            <person name="Seah K. B. B."/>
        </authorList>
    </citation>
    <scope>NUCLEOTIDE SEQUENCE</scope>
    <source>
        <strain evidence="3">BECK_BY19</strain>
        <strain evidence="2">BECK_BY8</strain>
    </source>
</reference>
<organism evidence="3">
    <name type="scientific">Candidatus Kentrum sp. UNK</name>
    <dbReference type="NCBI Taxonomy" id="2126344"/>
    <lineage>
        <taxon>Bacteria</taxon>
        <taxon>Pseudomonadati</taxon>
        <taxon>Pseudomonadota</taxon>
        <taxon>Gammaproteobacteria</taxon>
        <taxon>Candidatus Kentrum</taxon>
    </lineage>
</organism>
<evidence type="ECO:0000313" key="3">
    <source>
        <dbReference type="EMBL" id="VFK72880.1"/>
    </source>
</evidence>
<evidence type="ECO:0000313" key="2">
    <source>
        <dbReference type="EMBL" id="VFK67658.1"/>
    </source>
</evidence>
<proteinExistence type="predicted"/>
<dbReference type="EMBL" id="CAADGD010000146">
    <property type="protein sequence ID" value="VFK72880.1"/>
    <property type="molecule type" value="Genomic_DNA"/>
</dbReference>
<feature type="region of interest" description="Disordered" evidence="1">
    <location>
        <begin position="39"/>
        <end position="99"/>
    </location>
</feature>
<sequence>MTPYPTISLLACLAVSLSACTSLDISGNVEARLPIETTDTFPPVDLSEESAPESTGDGARMITDTMDDAIEDDPNDPVVNSPPKPASPDNADNVGILTP</sequence>
<dbReference type="AlphaFoldDB" id="A0A451B3L8"/>
<dbReference type="EMBL" id="CAADFZ010000154">
    <property type="protein sequence ID" value="VFK67658.1"/>
    <property type="molecule type" value="Genomic_DNA"/>
</dbReference>
<evidence type="ECO:0000256" key="1">
    <source>
        <dbReference type="SAM" id="MobiDB-lite"/>
    </source>
</evidence>
<feature type="compositionally biased region" description="Acidic residues" evidence="1">
    <location>
        <begin position="65"/>
        <end position="75"/>
    </location>
</feature>